<dbReference type="Pfam" id="PF00266">
    <property type="entry name" value="Aminotran_5"/>
    <property type="match status" value="1"/>
</dbReference>
<keyword evidence="8 12" id="KW-0408">Iron</keyword>
<dbReference type="EC" id="2.8.1.7" evidence="4 12"/>
<evidence type="ECO:0000256" key="7">
    <source>
        <dbReference type="ARBA" id="ARBA00022898"/>
    </source>
</evidence>
<comment type="subunit">
    <text evidence="3">Homodimer.</text>
</comment>
<evidence type="ECO:0000256" key="3">
    <source>
        <dbReference type="ARBA" id="ARBA00011738"/>
    </source>
</evidence>
<protein>
    <recommendedName>
        <fullName evidence="4 12">Cysteine desulfurase</fullName>
        <ecNumber evidence="4 12">2.8.1.7</ecNumber>
    </recommendedName>
    <alternativeName>
        <fullName evidence="12">Nitrogenase metalloclusters biosynthesis protein NifS</fullName>
    </alternativeName>
</protein>
<dbReference type="InterPro" id="IPR016454">
    <property type="entry name" value="Cysteine_dSase"/>
</dbReference>
<dbReference type="GO" id="GO:0006520">
    <property type="term" value="P:amino acid metabolic process"/>
    <property type="evidence" value="ECO:0007669"/>
    <property type="project" value="InterPro"/>
</dbReference>
<dbReference type="Gene3D" id="1.10.260.50">
    <property type="match status" value="1"/>
</dbReference>
<dbReference type="InterPro" id="IPR015424">
    <property type="entry name" value="PyrdxlP-dep_Trfase"/>
</dbReference>
<dbReference type="InterPro" id="IPR017772">
    <property type="entry name" value="Cys_deSase_NifS_bac/arc"/>
</dbReference>
<evidence type="ECO:0000256" key="9">
    <source>
        <dbReference type="ARBA" id="ARBA00023014"/>
    </source>
</evidence>
<evidence type="ECO:0000256" key="2">
    <source>
        <dbReference type="ARBA" id="ARBA00006490"/>
    </source>
</evidence>
<dbReference type="GO" id="GO:0046872">
    <property type="term" value="F:metal ion binding"/>
    <property type="evidence" value="ECO:0007669"/>
    <property type="project" value="UniProtKB-KW"/>
</dbReference>
<reference evidence="14" key="2">
    <citation type="submission" date="2021-04" db="EMBL/GenBank/DDBJ databases">
        <authorList>
            <person name="Gilroy R."/>
        </authorList>
    </citation>
    <scope>NUCLEOTIDE SEQUENCE</scope>
    <source>
        <strain evidence="14">CHK195-6426</strain>
    </source>
</reference>
<evidence type="ECO:0000256" key="6">
    <source>
        <dbReference type="ARBA" id="ARBA00022723"/>
    </source>
</evidence>
<dbReference type="InterPro" id="IPR015421">
    <property type="entry name" value="PyrdxlP-dep_Trfase_major"/>
</dbReference>
<dbReference type="RefSeq" id="WP_318702563.1">
    <property type="nucleotide sequence ID" value="NZ_CALWMU010000008.1"/>
</dbReference>
<dbReference type="PANTHER" id="PTHR11601">
    <property type="entry name" value="CYSTEINE DESULFURYLASE FAMILY MEMBER"/>
    <property type="match status" value="1"/>
</dbReference>
<keyword evidence="7 12" id="KW-0663">Pyridoxal phosphate</keyword>
<evidence type="ECO:0000256" key="5">
    <source>
        <dbReference type="ARBA" id="ARBA00022679"/>
    </source>
</evidence>
<keyword evidence="6 12" id="KW-0479">Metal-binding</keyword>
<dbReference type="EMBL" id="DXGH01000073">
    <property type="protein sequence ID" value="HIW82492.1"/>
    <property type="molecule type" value="Genomic_DNA"/>
</dbReference>
<evidence type="ECO:0000259" key="13">
    <source>
        <dbReference type="Pfam" id="PF00266"/>
    </source>
</evidence>
<dbReference type="FunFam" id="3.40.640.10:FF:000084">
    <property type="entry name" value="IscS-like cysteine desulfurase"/>
    <property type="match status" value="1"/>
</dbReference>
<dbReference type="PIRSF" id="PIRSF005572">
    <property type="entry name" value="NifS"/>
    <property type="match status" value="1"/>
</dbReference>
<accession>A0A9D1R9F0</accession>
<dbReference type="Gene3D" id="3.90.1150.10">
    <property type="entry name" value="Aspartate Aminotransferase, domain 1"/>
    <property type="match status" value="1"/>
</dbReference>
<reference evidence="14" key="1">
    <citation type="journal article" date="2021" name="PeerJ">
        <title>Extensive microbial diversity within the chicken gut microbiome revealed by metagenomics and culture.</title>
        <authorList>
            <person name="Gilroy R."/>
            <person name="Ravi A."/>
            <person name="Getino M."/>
            <person name="Pursley I."/>
            <person name="Horton D.L."/>
            <person name="Alikhan N.F."/>
            <person name="Baker D."/>
            <person name="Gharbi K."/>
            <person name="Hall N."/>
            <person name="Watson M."/>
            <person name="Adriaenssens E.M."/>
            <person name="Foster-Nyarko E."/>
            <person name="Jarju S."/>
            <person name="Secka A."/>
            <person name="Antonio M."/>
            <person name="Oren A."/>
            <person name="Chaudhuri R.R."/>
            <person name="La Ragione R."/>
            <person name="Hildebrand F."/>
            <person name="Pallen M.J."/>
        </authorList>
    </citation>
    <scope>NUCLEOTIDE SEQUENCE</scope>
    <source>
        <strain evidence="14">CHK195-6426</strain>
    </source>
</reference>
<dbReference type="PROSITE" id="PS00595">
    <property type="entry name" value="AA_TRANSFER_CLASS_5"/>
    <property type="match status" value="1"/>
</dbReference>
<evidence type="ECO:0000313" key="14">
    <source>
        <dbReference type="EMBL" id="HIW82492.1"/>
    </source>
</evidence>
<comment type="function">
    <text evidence="12">Catalyzes the removal of elemental sulfur atoms from cysteine to produce alanine.</text>
</comment>
<comment type="cofactor">
    <cofactor evidence="1 11">
        <name>pyridoxal 5'-phosphate</name>
        <dbReference type="ChEBI" id="CHEBI:597326"/>
    </cofactor>
</comment>
<evidence type="ECO:0000256" key="4">
    <source>
        <dbReference type="ARBA" id="ARBA00012239"/>
    </source>
</evidence>
<proteinExistence type="inferred from homology"/>
<dbReference type="GO" id="GO:0030170">
    <property type="term" value="F:pyridoxal phosphate binding"/>
    <property type="evidence" value="ECO:0007669"/>
    <property type="project" value="InterPro"/>
</dbReference>
<evidence type="ECO:0000256" key="10">
    <source>
        <dbReference type="ARBA" id="ARBA00050776"/>
    </source>
</evidence>
<dbReference type="GO" id="GO:0031071">
    <property type="term" value="F:cysteine desulfurase activity"/>
    <property type="evidence" value="ECO:0007669"/>
    <property type="project" value="UniProtKB-EC"/>
</dbReference>
<evidence type="ECO:0000256" key="1">
    <source>
        <dbReference type="ARBA" id="ARBA00001933"/>
    </source>
</evidence>
<evidence type="ECO:0000256" key="11">
    <source>
        <dbReference type="RuleBase" id="RU004504"/>
    </source>
</evidence>
<keyword evidence="9 12" id="KW-0411">Iron-sulfur</keyword>
<keyword evidence="5 12" id="KW-0808">Transferase</keyword>
<feature type="domain" description="Aminotransferase class V" evidence="13">
    <location>
        <begin position="2"/>
        <end position="363"/>
    </location>
</feature>
<name>A0A9D1R9F0_9FIRM</name>
<dbReference type="Gene3D" id="3.40.640.10">
    <property type="entry name" value="Type I PLP-dependent aspartate aminotransferase-like (Major domain)"/>
    <property type="match status" value="1"/>
</dbReference>
<comment type="similarity">
    <text evidence="2 12">Belongs to the class-V pyridoxal-phosphate-dependent aminotransferase family. NifS/IscS subfamily.</text>
</comment>
<dbReference type="SUPFAM" id="SSF53383">
    <property type="entry name" value="PLP-dependent transferases"/>
    <property type="match status" value="1"/>
</dbReference>
<dbReference type="PANTHER" id="PTHR11601:SF34">
    <property type="entry name" value="CYSTEINE DESULFURASE"/>
    <property type="match status" value="1"/>
</dbReference>
<dbReference type="InterPro" id="IPR000192">
    <property type="entry name" value="Aminotrans_V_dom"/>
</dbReference>
<dbReference type="InterPro" id="IPR015422">
    <property type="entry name" value="PyrdxlP-dep_Trfase_small"/>
</dbReference>
<evidence type="ECO:0000313" key="15">
    <source>
        <dbReference type="Proteomes" id="UP000824265"/>
    </source>
</evidence>
<dbReference type="NCBIfam" id="TIGR03402">
    <property type="entry name" value="FeS_nifS"/>
    <property type="match status" value="1"/>
</dbReference>
<gene>
    <name evidence="14" type="primary">nifS</name>
    <name evidence="14" type="ORF">H9742_13400</name>
</gene>
<organism evidence="14 15">
    <name type="scientific">Candidatus Acetatifactor stercoripullorum</name>
    <dbReference type="NCBI Taxonomy" id="2838414"/>
    <lineage>
        <taxon>Bacteria</taxon>
        <taxon>Bacillati</taxon>
        <taxon>Bacillota</taxon>
        <taxon>Clostridia</taxon>
        <taxon>Lachnospirales</taxon>
        <taxon>Lachnospiraceae</taxon>
        <taxon>Acetatifactor</taxon>
    </lineage>
</organism>
<dbReference type="AlphaFoldDB" id="A0A9D1R9F0"/>
<evidence type="ECO:0000256" key="8">
    <source>
        <dbReference type="ARBA" id="ARBA00023004"/>
    </source>
</evidence>
<sequence length="387" mass="41650">MIYLDNAAATRLAPEALEAMLPFFTENYGNPGSIYSMGTAAKRAISDARESIAESMGARADEIYFTSGGTEADNWAIKGAAKALAGRGRHIVTTRIEHPAVLNTCRALEESGFEVTYLDVDRYGMVKIQDVQEALRPDTILISVMFANNEIGTLEPIAEIGALAGEKGILFHTDAVQAYGQVPVQVQELGIDLMSVSAHKLNGPKGVGCLYIKRGSRLRSFVHGGGQERNSRAGTENVPGIVGFAAAAKRAVRIMEEKTAKETALRDYLTERLLTEIPGSRLNGHPKLRLPGNVNISFPGIEGESLLIMLDMQGICASSGSACSSGAIDPSHVLLAIGLSEKEARGALRLTLSEENTKEELDAAVEKVKECVFRLQEMRKPGDSFLQ</sequence>
<comment type="catalytic activity">
    <reaction evidence="10 12">
        <text>(sulfur carrier)-H + L-cysteine = (sulfur carrier)-SH + L-alanine</text>
        <dbReference type="Rhea" id="RHEA:43892"/>
        <dbReference type="Rhea" id="RHEA-COMP:14737"/>
        <dbReference type="Rhea" id="RHEA-COMP:14739"/>
        <dbReference type="ChEBI" id="CHEBI:29917"/>
        <dbReference type="ChEBI" id="CHEBI:35235"/>
        <dbReference type="ChEBI" id="CHEBI:57972"/>
        <dbReference type="ChEBI" id="CHEBI:64428"/>
        <dbReference type="EC" id="2.8.1.7"/>
    </reaction>
</comment>
<dbReference type="Proteomes" id="UP000824265">
    <property type="component" value="Unassembled WGS sequence"/>
</dbReference>
<comment type="caution">
    <text evidence="14">The sequence shown here is derived from an EMBL/GenBank/DDBJ whole genome shotgun (WGS) entry which is preliminary data.</text>
</comment>
<dbReference type="InterPro" id="IPR020578">
    <property type="entry name" value="Aminotrans_V_PyrdxlP_BS"/>
</dbReference>
<dbReference type="NCBIfam" id="NF002806">
    <property type="entry name" value="PRK02948.1"/>
    <property type="match status" value="1"/>
</dbReference>
<evidence type="ECO:0000256" key="12">
    <source>
        <dbReference type="RuleBase" id="RU364075"/>
    </source>
</evidence>
<dbReference type="GO" id="GO:0051536">
    <property type="term" value="F:iron-sulfur cluster binding"/>
    <property type="evidence" value="ECO:0007669"/>
    <property type="project" value="UniProtKB-KW"/>
</dbReference>